<evidence type="ECO:0000256" key="8">
    <source>
        <dbReference type="SAM" id="MobiDB-lite"/>
    </source>
</evidence>
<comment type="similarity">
    <text evidence="1">Belongs to the N(4)/N(6)-methyltransferase family.</text>
</comment>
<dbReference type="InterPro" id="IPR038333">
    <property type="entry name" value="T1MK-like_N_sf"/>
</dbReference>
<evidence type="ECO:0000259" key="9">
    <source>
        <dbReference type="Pfam" id="PF02384"/>
    </source>
</evidence>
<gene>
    <name evidence="13" type="ORF">DFR43_104198</name>
</gene>
<accession>A0A4R6UGN6</accession>
<evidence type="ECO:0000256" key="2">
    <source>
        <dbReference type="ARBA" id="ARBA00011900"/>
    </source>
</evidence>
<comment type="caution">
    <text evidence="13">The sequence shown here is derived from an EMBL/GenBank/DDBJ whole genome shotgun (WGS) entry which is preliminary data.</text>
</comment>
<keyword evidence="4" id="KW-0808">Transferase</keyword>
<evidence type="ECO:0000313" key="13">
    <source>
        <dbReference type="EMBL" id="TDQ44105.1"/>
    </source>
</evidence>
<evidence type="ECO:0000259" key="11">
    <source>
        <dbReference type="Pfam" id="PF13280"/>
    </source>
</evidence>
<dbReference type="SUPFAM" id="SSF53335">
    <property type="entry name" value="S-adenosyl-L-methionine-dependent methyltransferases"/>
    <property type="match status" value="1"/>
</dbReference>
<dbReference type="PROSITE" id="PS52050">
    <property type="entry name" value="WYL"/>
    <property type="match status" value="1"/>
</dbReference>
<dbReference type="Pfam" id="PF26109">
    <property type="entry name" value="WHD_BrxR"/>
    <property type="match status" value="1"/>
</dbReference>
<feature type="domain" description="WYL" evidence="11">
    <location>
        <begin position="125"/>
        <end position="190"/>
    </location>
</feature>
<evidence type="ECO:0000256" key="6">
    <source>
        <dbReference type="ARBA" id="ARBA00022747"/>
    </source>
</evidence>
<comment type="catalytic activity">
    <reaction evidence="7">
        <text>a 2'-deoxyadenosine in DNA + S-adenosyl-L-methionine = an N(6)-methyl-2'-deoxyadenosine in DNA + S-adenosyl-L-homocysteine + H(+)</text>
        <dbReference type="Rhea" id="RHEA:15197"/>
        <dbReference type="Rhea" id="RHEA-COMP:12418"/>
        <dbReference type="Rhea" id="RHEA-COMP:12419"/>
        <dbReference type="ChEBI" id="CHEBI:15378"/>
        <dbReference type="ChEBI" id="CHEBI:57856"/>
        <dbReference type="ChEBI" id="CHEBI:59789"/>
        <dbReference type="ChEBI" id="CHEBI:90615"/>
        <dbReference type="ChEBI" id="CHEBI:90616"/>
        <dbReference type="EC" id="2.1.1.72"/>
    </reaction>
</comment>
<feature type="compositionally biased region" description="Basic residues" evidence="8">
    <location>
        <begin position="292"/>
        <end position="307"/>
    </location>
</feature>
<dbReference type="PANTHER" id="PTHR42998:SF1">
    <property type="entry name" value="TYPE I RESTRICTION ENZYME HINDI METHYLASE SUBUNIT"/>
    <property type="match status" value="1"/>
</dbReference>
<keyword evidence="5" id="KW-0949">S-adenosyl-L-methionine</keyword>
<evidence type="ECO:0000256" key="1">
    <source>
        <dbReference type="ARBA" id="ARBA00006594"/>
    </source>
</evidence>
<sequence length="826" mass="92442">MTQPQRVETLSHAQRERLAYIDFRLYFFGEIGRPDLIERFGVAPAGATRDLALYRQIAPQNILFDGSHKVYRIGQTFSPLFEHAPQRVLSALAHGFGDGVNGPAKPLQPLLPCESPAALSIPRMEVLAPICRAIHARRPLAIRYHSMTSGETERVIVPFALVDTGLRWHVRAFDRKRGEFRDFVLTRIEAPALLDEAPQAHERPDHDIQWTRIVELEFVPHPRLERPAIIGGTTGCRAAHCEYGCARRWRATCCCGGAWTARPTIASPTNSTACGWPIRWRSMASRTPSSRRGIRPRQPRHYAKGKHTMAQNDAAKNGNGGHLGFEAELFKAADKLRGNMEPSDYKHVALGLIFLKYISDTFEAKHQALLAEDPQAAEDKDEYLADYVFWVPPAARWSHLQANAKRPEIGTLIDDAMRAIEKDNESLKGVLPKDYARPALNKVMLGELIDLISGIALGEEGNRSKDILGRAYEYFLGQFAGAEGKRGGEFYTPRSVVRVLVEMLEPYSGRVYDPCCGSGGMFVQSEKFVEEHGGRIGDIAIYGQESNYTTWRLAKMNLAVRGIDADIRWNNEGSFHKDELRDLKADYILANPPFNISDWGGERLREDVRWKFGVPPVGNANYAWLQHIYHHLAPNGTAGVVLANGSMSSQQSGEGEIRKAMLEADVVDCMVALPGQLFYSTQIPACLWFLARNKNPGKGWRDRRGQVLFIDARKLGVLVDRTRRELTDEEIQKIADTYHAWRGEPGAGEYTDVAGFCKSATLEEIRKHGYVLTPGRYVGAAEQEDDGEPFEEKMARLAAQWREQRAEAARLNAAIEANLKELGYGG</sequence>
<dbReference type="GO" id="GO:0009307">
    <property type="term" value="P:DNA restriction-modification system"/>
    <property type="evidence" value="ECO:0007669"/>
    <property type="project" value="UniProtKB-KW"/>
</dbReference>
<dbReference type="Proteomes" id="UP000295510">
    <property type="component" value="Unassembled WGS sequence"/>
</dbReference>
<dbReference type="GO" id="GO:0008170">
    <property type="term" value="F:N-methyltransferase activity"/>
    <property type="evidence" value="ECO:0007669"/>
    <property type="project" value="InterPro"/>
</dbReference>
<evidence type="ECO:0000313" key="14">
    <source>
        <dbReference type="Proteomes" id="UP000295510"/>
    </source>
</evidence>
<dbReference type="Pfam" id="PF13280">
    <property type="entry name" value="WYL"/>
    <property type="match status" value="1"/>
</dbReference>
<feature type="region of interest" description="Disordered" evidence="8">
    <location>
        <begin position="285"/>
        <end position="312"/>
    </location>
</feature>
<dbReference type="GO" id="GO:0003677">
    <property type="term" value="F:DNA binding"/>
    <property type="evidence" value="ECO:0007669"/>
    <property type="project" value="InterPro"/>
</dbReference>
<evidence type="ECO:0000256" key="7">
    <source>
        <dbReference type="ARBA" id="ARBA00047942"/>
    </source>
</evidence>
<evidence type="ECO:0000259" key="12">
    <source>
        <dbReference type="Pfam" id="PF26109"/>
    </source>
</evidence>
<name>A0A4R6UGN6_9BURK</name>
<keyword evidence="3 13" id="KW-0489">Methyltransferase</keyword>
<dbReference type="InterPro" id="IPR022749">
    <property type="entry name" value="D12N6_MeTrfase_N"/>
</dbReference>
<dbReference type="InterPro" id="IPR002052">
    <property type="entry name" value="DNA_methylase_N6_adenine_CS"/>
</dbReference>
<dbReference type="Gene3D" id="1.20.1260.30">
    <property type="match status" value="1"/>
</dbReference>
<evidence type="ECO:0000256" key="5">
    <source>
        <dbReference type="ARBA" id="ARBA00022691"/>
    </source>
</evidence>
<evidence type="ECO:0000256" key="4">
    <source>
        <dbReference type="ARBA" id="ARBA00022679"/>
    </source>
</evidence>
<dbReference type="GO" id="GO:0009007">
    <property type="term" value="F:site-specific DNA-methyltransferase (adenine-specific) activity"/>
    <property type="evidence" value="ECO:0007669"/>
    <property type="project" value="UniProtKB-EC"/>
</dbReference>
<feature type="domain" description="N6 adenine-specific DNA methyltransferase N-terminal" evidence="10">
    <location>
        <begin position="326"/>
        <end position="442"/>
    </location>
</feature>
<evidence type="ECO:0000259" key="10">
    <source>
        <dbReference type="Pfam" id="PF12161"/>
    </source>
</evidence>
<dbReference type="InterPro" id="IPR003356">
    <property type="entry name" value="DNA_methylase_A-5"/>
</dbReference>
<organism evidence="13 14">
    <name type="scientific">Tepidicella xavieri</name>
    <dbReference type="NCBI Taxonomy" id="360241"/>
    <lineage>
        <taxon>Bacteria</taxon>
        <taxon>Pseudomonadati</taxon>
        <taxon>Pseudomonadota</taxon>
        <taxon>Betaproteobacteria</taxon>
        <taxon>Burkholderiales</taxon>
        <taxon>Tepidicella</taxon>
    </lineage>
</organism>
<keyword evidence="14" id="KW-1185">Reference proteome</keyword>
<dbReference type="Pfam" id="PF12161">
    <property type="entry name" value="HsdM_N"/>
    <property type="match status" value="1"/>
</dbReference>
<keyword evidence="6" id="KW-0680">Restriction system</keyword>
<dbReference type="Pfam" id="PF02384">
    <property type="entry name" value="N6_Mtase"/>
    <property type="match status" value="1"/>
</dbReference>
<dbReference type="AlphaFoldDB" id="A0A4R6UGN6"/>
<dbReference type="PRINTS" id="PR00507">
    <property type="entry name" value="N12N6MTFRASE"/>
</dbReference>
<protein>
    <recommendedName>
        <fullName evidence="2">site-specific DNA-methyltransferase (adenine-specific)</fullName>
        <ecNumber evidence="2">2.1.1.72</ecNumber>
    </recommendedName>
</protein>
<dbReference type="InterPro" id="IPR029063">
    <property type="entry name" value="SAM-dependent_MTases_sf"/>
</dbReference>
<dbReference type="EMBL" id="SNYL01000004">
    <property type="protein sequence ID" value="TDQ44105.1"/>
    <property type="molecule type" value="Genomic_DNA"/>
</dbReference>
<dbReference type="GO" id="GO:0032259">
    <property type="term" value="P:methylation"/>
    <property type="evidence" value="ECO:0007669"/>
    <property type="project" value="UniProtKB-KW"/>
</dbReference>
<reference evidence="13 14" key="1">
    <citation type="submission" date="2019-03" db="EMBL/GenBank/DDBJ databases">
        <title>Genomic Encyclopedia of Type Strains, Phase IV (KMG-IV): sequencing the most valuable type-strain genomes for metagenomic binning, comparative biology and taxonomic classification.</title>
        <authorList>
            <person name="Goeker M."/>
        </authorList>
    </citation>
    <scope>NUCLEOTIDE SEQUENCE [LARGE SCALE GENOMIC DNA]</scope>
    <source>
        <strain evidence="13 14">DSM 19605</strain>
    </source>
</reference>
<dbReference type="Gene3D" id="3.40.50.150">
    <property type="entry name" value="Vaccinia Virus protein VP39"/>
    <property type="match status" value="1"/>
</dbReference>
<proteinExistence type="inferred from homology"/>
<dbReference type="InterPro" id="IPR052916">
    <property type="entry name" value="Type-I_RE_MTase_Subunit"/>
</dbReference>
<dbReference type="PROSITE" id="PS00092">
    <property type="entry name" value="N6_MTASE"/>
    <property type="match status" value="1"/>
</dbReference>
<dbReference type="PANTHER" id="PTHR42998">
    <property type="entry name" value="TYPE I RESTRICTION ENZYME HINDVIIP M PROTEIN-RELATED"/>
    <property type="match status" value="1"/>
</dbReference>
<feature type="domain" description="DNA methylase adenine-specific" evidence="9">
    <location>
        <begin position="464"/>
        <end position="786"/>
    </location>
</feature>
<evidence type="ECO:0000256" key="3">
    <source>
        <dbReference type="ARBA" id="ARBA00022603"/>
    </source>
</evidence>
<feature type="domain" description="DNA-binding transcriptional repressor CapW winged helix-turn-helix" evidence="12">
    <location>
        <begin position="14"/>
        <end position="82"/>
    </location>
</feature>
<dbReference type="EC" id="2.1.1.72" evidence="2"/>
<dbReference type="InterPro" id="IPR026881">
    <property type="entry name" value="WYL_dom"/>
</dbReference>
<dbReference type="InterPro" id="IPR059019">
    <property type="entry name" value="WHD_CapW"/>
</dbReference>